<evidence type="ECO:0000259" key="15">
    <source>
        <dbReference type="PROSITE" id="PS50015"/>
    </source>
</evidence>
<evidence type="ECO:0000313" key="16">
    <source>
        <dbReference type="EMBL" id="CAL8118429.1"/>
    </source>
</evidence>
<dbReference type="InterPro" id="IPR011160">
    <property type="entry name" value="Sphingomy_PDE"/>
</dbReference>
<evidence type="ECO:0000256" key="9">
    <source>
        <dbReference type="ARBA" id="ARBA00023157"/>
    </source>
</evidence>
<evidence type="ECO:0000256" key="3">
    <source>
        <dbReference type="ARBA" id="ARBA00008234"/>
    </source>
</evidence>
<dbReference type="SUPFAM" id="SSF56300">
    <property type="entry name" value="Metallo-dependent phosphatases"/>
    <property type="match status" value="1"/>
</dbReference>
<proteinExistence type="inferred from homology"/>
<keyword evidence="5" id="KW-0479">Metal-binding</keyword>
<dbReference type="PROSITE" id="PS50015">
    <property type="entry name" value="SAP_B"/>
    <property type="match status" value="1"/>
</dbReference>
<comment type="function">
    <text evidence="13">Converts sphingomyelin to ceramide.</text>
</comment>
<comment type="cofactor">
    <cofactor evidence="1">
        <name>Zn(2+)</name>
        <dbReference type="ChEBI" id="CHEBI:29105"/>
    </cofactor>
</comment>
<sequence>MGLLERFPARVLGTLVCFLFLARCQIGLACDHGGNETGINLTQEELERQIEDMDIFLTTQMEAPGGWNNTDESTKANSTQHGVPDMSIFRQIFAGFGENVKRDSLCAACQVYTGVLMYQINRRNQSRESLEHFAVFTCRFFRLAHPDVCQGVIKSLGPTFYWIVKQRKSGLSPTEFCGVTFQSLGCRIPNRKSQNSEFNWEIDPVNQLVPLPPWGSGGDKAAVTEDPADTIESLTPMTAKRLESRRLKILHLADLHIDPDYAPGTDADCDNEVLCCQERFGYPEEGEVGAGYYGDNRKCDAPVNMLHSALGHIKKQHTDIDLIYMTGDLVPHNIWYTEEEENKDIIRRVSKIMYDYFPNTRLIPCLGNHEAHPVNLYSPTSRTFNPPESNPIPNELRQDWVYETAYEAWQQWIPQEEKENFLRAGYYVVEINEKMRAIVVNTNVCYGFNMWQTYSPRDPGDMLQWLQNELYITAKEGKTAHIIGHVPPGHEDCSKTWSREFYKIIARYKTVVTGQFYGHTHYDEFRILHDPDNRTQPINVMWIGPSLTPYRIFNPGYRIYHMDGNTSTYGNIVDHETWIYDLDKANEDYRQMYGNGTEMTTPEVDDRIVQWFQLYQATKSYNISDVLPTNLREFVSRMAKDNGTFDLFYQHYYKAVDPNFSESDPCDTVCRKRILCGIVRSYYDDDEGHVECNNVQKEVDGIVLPLRTLDQRRRYIWL</sequence>
<evidence type="ECO:0000256" key="5">
    <source>
        <dbReference type="ARBA" id="ARBA00022723"/>
    </source>
</evidence>
<dbReference type="PIRSF" id="PIRSF000948">
    <property type="entry name" value="Sphingomy_PDE"/>
    <property type="match status" value="1"/>
</dbReference>
<evidence type="ECO:0000313" key="17">
    <source>
        <dbReference type="Proteomes" id="UP001642540"/>
    </source>
</evidence>
<feature type="chain" id="PRO_5045981173" description="Sphingomyelin phosphodiesterase" evidence="14">
    <location>
        <begin position="30"/>
        <end position="718"/>
    </location>
</feature>
<evidence type="ECO:0000256" key="8">
    <source>
        <dbReference type="ARBA" id="ARBA00022833"/>
    </source>
</evidence>
<evidence type="ECO:0000256" key="12">
    <source>
        <dbReference type="ARBA" id="ARBA00047268"/>
    </source>
</evidence>
<accession>A0ABP1R3B2</accession>
<keyword evidence="17" id="KW-1185">Reference proteome</keyword>
<dbReference type="CDD" id="cd00842">
    <property type="entry name" value="MPP_ASMase"/>
    <property type="match status" value="1"/>
</dbReference>
<keyword evidence="7 13" id="KW-0378">Hydrolase</keyword>
<dbReference type="Gene3D" id="3.60.21.10">
    <property type="match status" value="1"/>
</dbReference>
<dbReference type="EC" id="3.1.4.12" evidence="13"/>
<reference evidence="16 17" key="1">
    <citation type="submission" date="2024-08" db="EMBL/GenBank/DDBJ databases">
        <authorList>
            <person name="Cucini C."/>
            <person name="Frati F."/>
        </authorList>
    </citation>
    <scope>NUCLEOTIDE SEQUENCE [LARGE SCALE GENOMIC DNA]</scope>
</reference>
<dbReference type="InterPro" id="IPR029052">
    <property type="entry name" value="Metallo-depent_PP-like"/>
</dbReference>
<dbReference type="InterPro" id="IPR008139">
    <property type="entry name" value="SaposinB_dom"/>
</dbReference>
<dbReference type="InterPro" id="IPR041805">
    <property type="entry name" value="ASMase/PPN1_MPP"/>
</dbReference>
<dbReference type="InterPro" id="IPR011001">
    <property type="entry name" value="Saposin-like"/>
</dbReference>
<evidence type="ECO:0000256" key="7">
    <source>
        <dbReference type="ARBA" id="ARBA00022801"/>
    </source>
</evidence>
<organism evidence="16 17">
    <name type="scientific">Orchesella dallaii</name>
    <dbReference type="NCBI Taxonomy" id="48710"/>
    <lineage>
        <taxon>Eukaryota</taxon>
        <taxon>Metazoa</taxon>
        <taxon>Ecdysozoa</taxon>
        <taxon>Arthropoda</taxon>
        <taxon>Hexapoda</taxon>
        <taxon>Collembola</taxon>
        <taxon>Entomobryomorpha</taxon>
        <taxon>Entomobryoidea</taxon>
        <taxon>Orchesellidae</taxon>
        <taxon>Orchesellinae</taxon>
        <taxon>Orchesella</taxon>
    </lineage>
</organism>
<evidence type="ECO:0000256" key="11">
    <source>
        <dbReference type="ARBA" id="ARBA00023295"/>
    </source>
</evidence>
<evidence type="ECO:0000256" key="4">
    <source>
        <dbReference type="ARBA" id="ARBA00022525"/>
    </source>
</evidence>
<evidence type="ECO:0000256" key="13">
    <source>
        <dbReference type="PIRNR" id="PIRNR000948"/>
    </source>
</evidence>
<feature type="domain" description="Saposin B-type" evidence="15">
    <location>
        <begin position="102"/>
        <end position="190"/>
    </location>
</feature>
<dbReference type="Pfam" id="PF00149">
    <property type="entry name" value="Metallophos"/>
    <property type="match status" value="1"/>
</dbReference>
<dbReference type="PANTHER" id="PTHR10340">
    <property type="entry name" value="SPHINGOMYELIN PHOSPHODIESTERASE"/>
    <property type="match status" value="1"/>
</dbReference>
<comment type="similarity">
    <text evidence="3 13">Belongs to the acid sphingomyelinase family.</text>
</comment>
<evidence type="ECO:0000256" key="2">
    <source>
        <dbReference type="ARBA" id="ARBA00004613"/>
    </source>
</evidence>
<evidence type="ECO:0000256" key="1">
    <source>
        <dbReference type="ARBA" id="ARBA00001947"/>
    </source>
</evidence>
<keyword evidence="10" id="KW-0325">Glycoprotein</keyword>
<gene>
    <name evidence="16" type="ORF">ODALV1_LOCUS18129</name>
</gene>
<name>A0ABP1R3B2_9HEXA</name>
<comment type="subcellular location">
    <subcellularLocation>
        <location evidence="2">Secreted</location>
    </subcellularLocation>
</comment>
<protein>
    <recommendedName>
        <fullName evidence="13">Sphingomyelin phosphodiesterase</fullName>
        <ecNumber evidence="13">3.1.4.12</ecNumber>
    </recommendedName>
</protein>
<dbReference type="Proteomes" id="UP001642540">
    <property type="component" value="Unassembled WGS sequence"/>
</dbReference>
<keyword evidence="9" id="KW-1015">Disulfide bond</keyword>
<dbReference type="PANTHER" id="PTHR10340:SF29">
    <property type="entry name" value="SPHINGOMYELIN PHOSPHODIESTERASE"/>
    <property type="match status" value="1"/>
</dbReference>
<keyword evidence="6 14" id="KW-0732">Signal</keyword>
<dbReference type="EMBL" id="CAXLJM020000057">
    <property type="protein sequence ID" value="CAL8118429.1"/>
    <property type="molecule type" value="Genomic_DNA"/>
</dbReference>
<evidence type="ECO:0000256" key="10">
    <source>
        <dbReference type="ARBA" id="ARBA00023180"/>
    </source>
</evidence>
<comment type="caution">
    <text evidence="16">The sequence shown here is derived from an EMBL/GenBank/DDBJ whole genome shotgun (WGS) entry which is preliminary data.</text>
</comment>
<comment type="catalytic activity">
    <reaction evidence="12">
        <text>a sphingomyelin + H2O = phosphocholine + an N-acylsphing-4-enine + H(+)</text>
        <dbReference type="Rhea" id="RHEA:19253"/>
        <dbReference type="ChEBI" id="CHEBI:15377"/>
        <dbReference type="ChEBI" id="CHEBI:15378"/>
        <dbReference type="ChEBI" id="CHEBI:17636"/>
        <dbReference type="ChEBI" id="CHEBI:52639"/>
        <dbReference type="ChEBI" id="CHEBI:295975"/>
        <dbReference type="EC" id="3.1.4.12"/>
    </reaction>
    <physiologicalReaction direction="left-to-right" evidence="12">
        <dbReference type="Rhea" id="RHEA:19254"/>
    </physiologicalReaction>
</comment>
<keyword evidence="11 13" id="KW-0326">Glycosidase</keyword>
<dbReference type="InterPro" id="IPR004843">
    <property type="entry name" value="Calcineurin-like_PHP"/>
</dbReference>
<evidence type="ECO:0000256" key="14">
    <source>
        <dbReference type="SAM" id="SignalP"/>
    </source>
</evidence>
<keyword evidence="8" id="KW-0862">Zinc</keyword>
<dbReference type="Pfam" id="PF19272">
    <property type="entry name" value="ASMase_C"/>
    <property type="match status" value="1"/>
</dbReference>
<keyword evidence="4" id="KW-0964">Secreted</keyword>
<dbReference type="SUPFAM" id="SSF47862">
    <property type="entry name" value="Saposin"/>
    <property type="match status" value="1"/>
</dbReference>
<evidence type="ECO:0000256" key="6">
    <source>
        <dbReference type="ARBA" id="ARBA00022729"/>
    </source>
</evidence>
<dbReference type="InterPro" id="IPR045473">
    <property type="entry name" value="ASM_C"/>
</dbReference>
<feature type="signal peptide" evidence="14">
    <location>
        <begin position="1"/>
        <end position="29"/>
    </location>
</feature>